<dbReference type="AlphaFoldDB" id="A0A4Z1DB29"/>
<dbReference type="CDD" id="cd07067">
    <property type="entry name" value="HP_PGM_like"/>
    <property type="match status" value="1"/>
</dbReference>
<comment type="caution">
    <text evidence="2">The sequence shown here is derived from an EMBL/GenBank/DDBJ whole genome shotgun (WGS) entry which is preliminary data.</text>
</comment>
<protein>
    <submittedName>
        <fullName evidence="2">Histidine phosphatase family protein</fullName>
    </submittedName>
</protein>
<evidence type="ECO:0000313" key="2">
    <source>
        <dbReference type="EMBL" id="TGN79482.1"/>
    </source>
</evidence>
<dbReference type="GeneID" id="95447457"/>
<accession>A0A4Z1DB29</accession>
<dbReference type="InterPro" id="IPR050275">
    <property type="entry name" value="PGM_Phosphatase"/>
</dbReference>
<evidence type="ECO:0000256" key="1">
    <source>
        <dbReference type="SAM" id="MobiDB-lite"/>
    </source>
</evidence>
<keyword evidence="3" id="KW-1185">Reference proteome</keyword>
<evidence type="ECO:0000313" key="3">
    <source>
        <dbReference type="Proteomes" id="UP000298159"/>
    </source>
</evidence>
<reference evidence="2 3" key="1">
    <citation type="submission" date="2019-04" db="EMBL/GenBank/DDBJ databases">
        <title>Streptomyces sp. nov. Bv016 isolated from bark of Buahinia variegata.</title>
        <authorList>
            <person name="Kanchanasin P."/>
            <person name="Tanasupawat S."/>
            <person name="Yuki M."/>
            <person name="Kudo T."/>
        </authorList>
    </citation>
    <scope>NUCLEOTIDE SEQUENCE [LARGE SCALE GENOMIC DNA]</scope>
    <source>
        <strain evidence="2 3">Bv016</strain>
    </source>
</reference>
<sequence>MTAEPRAVPRGGSQPAGSVPPLVPPCGLGALWAVRHGESTANVAFAAAAVSRSTEPVTGRDRDVTLSPLGVRQAEALGGWLVGQDRERGPDLVVCSPYTRAGQTWQVMREFAATQGGPVVEAVVDERLRDRETGVFELHPPTAVRARNPEEADRRRLLGEWHYRPPGGEALTDVALRVRQFLTDLSQAAPGRRVLLVTHDGVLLALRYVLAGIGATAPGHLPPVPNASLSHWHTDGRTLRLHTWGDTAHLAGEAGRD</sequence>
<dbReference type="Gene3D" id="3.40.50.1240">
    <property type="entry name" value="Phosphoglycerate mutase-like"/>
    <property type="match status" value="1"/>
</dbReference>
<dbReference type="InterPro" id="IPR029033">
    <property type="entry name" value="His_PPase_superfam"/>
</dbReference>
<dbReference type="SUPFAM" id="SSF53254">
    <property type="entry name" value="Phosphoglycerate mutase-like"/>
    <property type="match status" value="1"/>
</dbReference>
<dbReference type="GO" id="GO:0005737">
    <property type="term" value="C:cytoplasm"/>
    <property type="evidence" value="ECO:0007669"/>
    <property type="project" value="TreeGrafter"/>
</dbReference>
<dbReference type="PANTHER" id="PTHR48100:SF1">
    <property type="entry name" value="HISTIDINE PHOSPHATASE FAMILY PROTEIN-RELATED"/>
    <property type="match status" value="1"/>
</dbReference>
<organism evidence="2 3">
    <name type="scientific">Streptomyces bauhiniae</name>
    <dbReference type="NCBI Taxonomy" id="2340725"/>
    <lineage>
        <taxon>Bacteria</taxon>
        <taxon>Bacillati</taxon>
        <taxon>Actinomycetota</taxon>
        <taxon>Actinomycetes</taxon>
        <taxon>Kitasatosporales</taxon>
        <taxon>Streptomycetaceae</taxon>
        <taxon>Streptomyces</taxon>
    </lineage>
</organism>
<feature type="region of interest" description="Disordered" evidence="1">
    <location>
        <begin position="1"/>
        <end position="20"/>
    </location>
</feature>
<dbReference type="Pfam" id="PF00300">
    <property type="entry name" value="His_Phos_1"/>
    <property type="match status" value="1"/>
</dbReference>
<dbReference type="InterPro" id="IPR013078">
    <property type="entry name" value="His_Pase_superF_clade-1"/>
</dbReference>
<dbReference type="PANTHER" id="PTHR48100">
    <property type="entry name" value="BROAD-SPECIFICITY PHOSPHATASE YOR283W-RELATED"/>
    <property type="match status" value="1"/>
</dbReference>
<name>A0A4Z1DB29_9ACTN</name>
<dbReference type="GO" id="GO:0016791">
    <property type="term" value="F:phosphatase activity"/>
    <property type="evidence" value="ECO:0007669"/>
    <property type="project" value="TreeGrafter"/>
</dbReference>
<dbReference type="Proteomes" id="UP000298159">
    <property type="component" value="Unassembled WGS sequence"/>
</dbReference>
<dbReference type="SMART" id="SM00855">
    <property type="entry name" value="PGAM"/>
    <property type="match status" value="1"/>
</dbReference>
<proteinExistence type="predicted"/>
<gene>
    <name evidence="2" type="ORF">E5083_07605</name>
</gene>
<dbReference type="RefSeq" id="WP_135784822.1">
    <property type="nucleotide sequence ID" value="NZ_SRRT01000002.1"/>
</dbReference>
<dbReference type="EMBL" id="SRRT01000002">
    <property type="protein sequence ID" value="TGN79482.1"/>
    <property type="molecule type" value="Genomic_DNA"/>
</dbReference>